<evidence type="ECO:0000313" key="2">
    <source>
        <dbReference type="EMBL" id="MPC68045.1"/>
    </source>
</evidence>
<gene>
    <name evidence="2" type="ORF">E2C01_062235</name>
</gene>
<keyword evidence="3" id="KW-1185">Reference proteome</keyword>
<reference evidence="2 3" key="1">
    <citation type="submission" date="2019-05" db="EMBL/GenBank/DDBJ databases">
        <title>Another draft genome of Portunus trituberculatus and its Hox gene families provides insights of decapod evolution.</title>
        <authorList>
            <person name="Jeong J.-H."/>
            <person name="Song I."/>
            <person name="Kim S."/>
            <person name="Choi T."/>
            <person name="Kim D."/>
            <person name="Ryu S."/>
            <person name="Kim W."/>
        </authorList>
    </citation>
    <scope>NUCLEOTIDE SEQUENCE [LARGE SCALE GENOMIC DNA]</scope>
    <source>
        <tissue evidence="2">Muscle</tissue>
    </source>
</reference>
<organism evidence="2 3">
    <name type="scientific">Portunus trituberculatus</name>
    <name type="common">Swimming crab</name>
    <name type="synonym">Neptunus trituberculatus</name>
    <dbReference type="NCBI Taxonomy" id="210409"/>
    <lineage>
        <taxon>Eukaryota</taxon>
        <taxon>Metazoa</taxon>
        <taxon>Ecdysozoa</taxon>
        <taxon>Arthropoda</taxon>
        <taxon>Crustacea</taxon>
        <taxon>Multicrustacea</taxon>
        <taxon>Malacostraca</taxon>
        <taxon>Eumalacostraca</taxon>
        <taxon>Eucarida</taxon>
        <taxon>Decapoda</taxon>
        <taxon>Pleocyemata</taxon>
        <taxon>Brachyura</taxon>
        <taxon>Eubrachyura</taxon>
        <taxon>Portunoidea</taxon>
        <taxon>Portunidae</taxon>
        <taxon>Portuninae</taxon>
        <taxon>Portunus</taxon>
    </lineage>
</organism>
<dbReference type="AlphaFoldDB" id="A0A5B7HEK7"/>
<evidence type="ECO:0000313" key="3">
    <source>
        <dbReference type="Proteomes" id="UP000324222"/>
    </source>
</evidence>
<feature type="region of interest" description="Disordered" evidence="1">
    <location>
        <begin position="40"/>
        <end position="88"/>
    </location>
</feature>
<proteinExistence type="predicted"/>
<sequence>MQYRTVIHIGCAGDVSGKTLCIVIDGDGEACLMDIADSRVSRRPQPSRGDPRTIASSTADSAASRVPSGTTRNFNPSQETIDGQKTMHDMPCVLWR</sequence>
<comment type="caution">
    <text evidence="2">The sequence shown here is derived from an EMBL/GenBank/DDBJ whole genome shotgun (WGS) entry which is preliminary data.</text>
</comment>
<dbReference type="EMBL" id="VSRR010027176">
    <property type="protein sequence ID" value="MPC68045.1"/>
    <property type="molecule type" value="Genomic_DNA"/>
</dbReference>
<evidence type="ECO:0000256" key="1">
    <source>
        <dbReference type="SAM" id="MobiDB-lite"/>
    </source>
</evidence>
<feature type="compositionally biased region" description="Polar residues" evidence="1">
    <location>
        <begin position="67"/>
        <end position="83"/>
    </location>
</feature>
<accession>A0A5B7HEK7</accession>
<feature type="compositionally biased region" description="Low complexity" evidence="1">
    <location>
        <begin position="55"/>
        <end position="64"/>
    </location>
</feature>
<dbReference type="Proteomes" id="UP000324222">
    <property type="component" value="Unassembled WGS sequence"/>
</dbReference>
<name>A0A5B7HEK7_PORTR</name>
<protein>
    <submittedName>
        <fullName evidence="2">Uncharacterized protein</fullName>
    </submittedName>
</protein>